<feature type="transmembrane region" description="Helical" evidence="1">
    <location>
        <begin position="45"/>
        <end position="68"/>
    </location>
</feature>
<keyword evidence="1" id="KW-0472">Membrane</keyword>
<keyword evidence="3" id="KW-1185">Reference proteome</keyword>
<accession>A0A6L5G8X1</accession>
<dbReference type="Proteomes" id="UP000477750">
    <property type="component" value="Unassembled WGS sequence"/>
</dbReference>
<dbReference type="EMBL" id="WIAO01000010">
    <property type="protein sequence ID" value="MQM26051.1"/>
    <property type="molecule type" value="Genomic_DNA"/>
</dbReference>
<protein>
    <submittedName>
        <fullName evidence="2">Uncharacterized protein</fullName>
    </submittedName>
</protein>
<dbReference type="AlphaFoldDB" id="A0A6L5G8X1"/>
<keyword evidence="1" id="KW-1133">Transmembrane helix</keyword>
<evidence type="ECO:0000313" key="3">
    <source>
        <dbReference type="Proteomes" id="UP000477750"/>
    </source>
</evidence>
<evidence type="ECO:0000313" key="2">
    <source>
        <dbReference type="EMBL" id="MQM26051.1"/>
    </source>
</evidence>
<keyword evidence="1" id="KW-0812">Transmembrane</keyword>
<dbReference type="RefSeq" id="WP_153025202.1">
    <property type="nucleotide sequence ID" value="NZ_WIAO01000010.1"/>
</dbReference>
<sequence length="131" mass="14521">MDAEHARDLILMAASPPFVGVWALVLYAGRTLASDVRRPGRGWMTLVFGVVLFAWFGVFLALATPLVLEAVTAEGAVEPVFVILAFTWLAVVGVLVFLAAKTKTVCRYLVESYRRGQGPWPVAWMRRWVGR</sequence>
<comment type="caution">
    <text evidence="2">The sequence shown here is derived from an EMBL/GenBank/DDBJ whole genome shotgun (WGS) entry which is preliminary data.</text>
</comment>
<organism evidence="2 3">
    <name type="scientific">Glycomyces albidus</name>
    <dbReference type="NCBI Taxonomy" id="2656774"/>
    <lineage>
        <taxon>Bacteria</taxon>
        <taxon>Bacillati</taxon>
        <taxon>Actinomycetota</taxon>
        <taxon>Actinomycetes</taxon>
        <taxon>Glycomycetales</taxon>
        <taxon>Glycomycetaceae</taxon>
        <taxon>Glycomyces</taxon>
    </lineage>
</organism>
<feature type="transmembrane region" description="Helical" evidence="1">
    <location>
        <begin position="80"/>
        <end position="100"/>
    </location>
</feature>
<evidence type="ECO:0000256" key="1">
    <source>
        <dbReference type="SAM" id="Phobius"/>
    </source>
</evidence>
<name>A0A6L5G8X1_9ACTN</name>
<feature type="transmembrane region" description="Helical" evidence="1">
    <location>
        <begin position="12"/>
        <end position="33"/>
    </location>
</feature>
<proteinExistence type="predicted"/>
<reference evidence="2 3" key="1">
    <citation type="submission" date="2019-10" db="EMBL/GenBank/DDBJ databases">
        <title>Glycomyces albidus sp. nov., a novel actinomycete isolated from rhizosphere soil of wheat (Triticum aestivum L.).</title>
        <authorList>
            <person name="Qian L."/>
        </authorList>
    </citation>
    <scope>NUCLEOTIDE SEQUENCE [LARGE SCALE GENOMIC DNA]</scope>
    <source>
        <strain evidence="2 3">NEAU-7082</strain>
    </source>
</reference>
<gene>
    <name evidence="2" type="ORF">GFD30_10785</name>
</gene>